<keyword evidence="10" id="KW-0175">Coiled coil</keyword>
<evidence type="ECO:0000256" key="7">
    <source>
        <dbReference type="ARBA" id="ARBA00043924"/>
    </source>
</evidence>
<dbReference type="InterPro" id="IPR036047">
    <property type="entry name" value="F-box-like_dom_sf"/>
</dbReference>
<reference evidence="13 14" key="1">
    <citation type="submission" date="2024-02" db="EMBL/GenBank/DDBJ databases">
        <authorList>
            <person name="Daric V."/>
            <person name="Darras S."/>
        </authorList>
    </citation>
    <scope>NUCLEOTIDE SEQUENCE [LARGE SCALE GENOMIC DNA]</scope>
</reference>
<accession>A0ABP0FTY7</accession>
<dbReference type="InterPro" id="IPR010997">
    <property type="entry name" value="HRDC-like_sf"/>
</dbReference>
<evidence type="ECO:0000256" key="6">
    <source>
        <dbReference type="ARBA" id="ARBA00023242"/>
    </source>
</evidence>
<keyword evidence="14" id="KW-1185">Reference proteome</keyword>
<feature type="compositionally biased region" description="Polar residues" evidence="11">
    <location>
        <begin position="446"/>
        <end position="465"/>
    </location>
</feature>
<dbReference type="InterPro" id="IPR038324">
    <property type="entry name" value="Rpb4/RPC9_sf"/>
</dbReference>
<keyword evidence="6" id="KW-0539">Nucleus</keyword>
<evidence type="ECO:0000256" key="11">
    <source>
        <dbReference type="SAM" id="MobiDB-lite"/>
    </source>
</evidence>
<dbReference type="Pfam" id="PF12937">
    <property type="entry name" value="F-box-like"/>
    <property type="match status" value="1"/>
</dbReference>
<evidence type="ECO:0000256" key="9">
    <source>
        <dbReference type="ARBA" id="ARBA00045808"/>
    </source>
</evidence>
<evidence type="ECO:0000256" key="3">
    <source>
        <dbReference type="ARBA" id="ARBA00016672"/>
    </source>
</evidence>
<dbReference type="PANTHER" id="PTHR15561:SF0">
    <property type="entry name" value="DNA-DIRECTED RNA POLYMERASE III SUBUNIT RPC9"/>
    <property type="match status" value="1"/>
</dbReference>
<protein>
    <recommendedName>
        <fullName evidence="3">DNA-directed RNA polymerase III subunit RPC9</fullName>
    </recommendedName>
</protein>
<comment type="similarity">
    <text evidence="2">Belongs to the eukaryotic RPC9 RNA polymerase subunit family.</text>
</comment>
<feature type="region of interest" description="Disordered" evidence="11">
    <location>
        <begin position="406"/>
        <end position="473"/>
    </location>
</feature>
<dbReference type="InterPro" id="IPR006590">
    <property type="entry name" value="RNA_pol_Rpb4/RPC9_core"/>
</dbReference>
<evidence type="ECO:0000313" key="13">
    <source>
        <dbReference type="EMBL" id="CAK8681869.1"/>
    </source>
</evidence>
<dbReference type="Gene3D" id="1.20.1250.40">
    <property type="match status" value="1"/>
</dbReference>
<gene>
    <name evidence="13" type="ORF">CVLEPA_LOCUS12104</name>
</gene>
<sequence>MEITKSTSAMLSNYEVLKVLNDYAAEQKENKRNDQNLSTITYETLKYLNETPAGLQNEEIIPEVVKALSSFGLTKAEKLQLINLRPTTAVEISLIVEESEERISENQIEEILRIISQLPALEEEEEEENEEEQQDPEELLPYRCPSCGSEKRFRSLIALRLHMSILHESVPAVVSHKRSEPVIQPWSKDGLQPDDQTNILDNWEKILDSTRSVEEMYDKYSMKIDNVLGKYDTEAKHLEGKLRLAQQIEELKKQKEQLHRIKSNWKTAHGISQLVKDTDEVIKRSIDPQTMTKIQTEKSTNNSNNKSAPDIQSKNEVVIAKHNPTDKLDLSVQLAAQYKALAITTEEKLNEKIKEEEHLRKYIEATALKEVKAKKKLSEFMENLLTRAEQAEHQLQLYQDNAGLSSTAKSNSVGSRLNNSRHKISRNDHKRNRSEQIPQSFLPHESQLNDSGIQLNSSGEQQSKKSGLGRRPSNDAYVNEILERPISGQVQRTGNQGLLDVKSLMPFSNVANKNSDMAADRRVALFCVFAQLRSIDLLRCGMVCREWRETARHPQLWSRIHFHDVRTDAKLFGLISKWSSDTCYFSLSNIQSPHKGQSLGTGRMFCA</sequence>
<dbReference type="InterPro" id="IPR057038">
    <property type="entry name" value="FBX41/ZN365_Znf-C2H2"/>
</dbReference>
<keyword evidence="5" id="KW-0804">Transcription</keyword>
<evidence type="ECO:0000313" key="14">
    <source>
        <dbReference type="Proteomes" id="UP001642483"/>
    </source>
</evidence>
<organism evidence="13 14">
    <name type="scientific">Clavelina lepadiformis</name>
    <name type="common">Light-bulb sea squirt</name>
    <name type="synonym">Ascidia lepadiformis</name>
    <dbReference type="NCBI Taxonomy" id="159417"/>
    <lineage>
        <taxon>Eukaryota</taxon>
        <taxon>Metazoa</taxon>
        <taxon>Chordata</taxon>
        <taxon>Tunicata</taxon>
        <taxon>Ascidiacea</taxon>
        <taxon>Aplousobranchia</taxon>
        <taxon>Clavelinidae</taxon>
        <taxon>Clavelina</taxon>
    </lineage>
</organism>
<dbReference type="CDD" id="cd22109">
    <property type="entry name" value="F-box_FBXO41"/>
    <property type="match status" value="1"/>
</dbReference>
<feature type="domain" description="RNA polymerase Rpb4/RPC9 core" evidence="12">
    <location>
        <begin position="1"/>
        <end position="122"/>
    </location>
</feature>
<dbReference type="Pfam" id="PF23165">
    <property type="entry name" value="zf-C2H2_FBX41"/>
    <property type="match status" value="1"/>
</dbReference>
<dbReference type="InterPro" id="IPR005574">
    <property type="entry name" value="Rpb4/RPC9"/>
</dbReference>
<dbReference type="Proteomes" id="UP001642483">
    <property type="component" value="Unassembled WGS sequence"/>
</dbReference>
<dbReference type="PANTHER" id="PTHR15561">
    <property type="entry name" value="CALCITONIN GENE-RELATED PEPTIDE-RECEPTOR COMPONENT PROTEIN"/>
    <property type="match status" value="1"/>
</dbReference>
<evidence type="ECO:0000259" key="12">
    <source>
        <dbReference type="SMART" id="SM00657"/>
    </source>
</evidence>
<evidence type="ECO:0000256" key="8">
    <source>
        <dbReference type="ARBA" id="ARBA00044007"/>
    </source>
</evidence>
<evidence type="ECO:0000256" key="2">
    <source>
        <dbReference type="ARBA" id="ARBA00006898"/>
    </source>
</evidence>
<evidence type="ECO:0000256" key="1">
    <source>
        <dbReference type="ARBA" id="ARBA00004123"/>
    </source>
</evidence>
<dbReference type="Pfam" id="PF03874">
    <property type="entry name" value="RNA_pol_Rpb4"/>
    <property type="match status" value="1"/>
</dbReference>
<comment type="function">
    <text evidence="7">Accessory protein for the calcitonin gene-related peptide (CGRP) receptor. It modulates CGRP responsiveness in a variety of tissues.</text>
</comment>
<dbReference type="SUPFAM" id="SSF47819">
    <property type="entry name" value="HRDC-like"/>
    <property type="match status" value="1"/>
</dbReference>
<feature type="compositionally biased region" description="Basic residues" evidence="11">
    <location>
        <begin position="419"/>
        <end position="432"/>
    </location>
</feature>
<name>A0ABP0FTY7_CLALP</name>
<feature type="region of interest" description="Disordered" evidence="11">
    <location>
        <begin position="120"/>
        <end position="142"/>
    </location>
</feature>
<feature type="coiled-coil region" evidence="10">
    <location>
        <begin position="374"/>
        <end position="401"/>
    </location>
</feature>
<dbReference type="EMBL" id="CAWYQH010000090">
    <property type="protein sequence ID" value="CAK8681869.1"/>
    <property type="molecule type" value="Genomic_DNA"/>
</dbReference>
<comment type="function">
    <text evidence="9">DNA-dependent RNA polymerase catalyzes the transcription of DNA into RNA using the four ribonucleoside triphosphates as substrates. Specific peripheric component of RNA polymerase III (Pol III) which synthesizes small non-coding RNAs including 5S rRNA, snRNAs, tRNAs and miRNAs from at least 500 distinct genomic loci. With POLR3H/RPC8 forms a mobile stalk that protrudes from Pol III core and functions primarily in transcription initiation. Pol III plays a key role in sensing and limiting infection by intracellular bacteria and DNA viruses. Acts as nuclear and cytosolic DNA sensor involved in innate immune response. Can sense non-self dsDNA that serves as template for transcription into dsRNA. The non-self RNA polymerase III transcripts, such as Epstein-Barr virus-encoded RNAs (EBERs) induce type I interferon and NF-kappa-B through the RIG-I pathway.</text>
</comment>
<dbReference type="InterPro" id="IPR001810">
    <property type="entry name" value="F-box_dom"/>
</dbReference>
<comment type="subunit">
    <text evidence="8">Component of the RNA polymerase III complex consisting of 17 subunits: a ten-subunit horseshoe-shaped catalytic core composed of POLR3A/RPC1, POLR3B/RPC2, POLR1C/RPAC1, POLR1D/RPAC2, POLR3K/RPC10, POLR2E/RPABC1, POLR2F/RPABC2, POLR2H/RPABC3, POLR2K/RPABC4 and POLR2L/RPABC5; a mobile stalk composed of two subunits POLR3H/RPC8 and CRCP/RPC9, protruding from the core and functioning primarily in transcription initiation; and additional subunits homologous to general transcription factors of the RNA polymerase II machinery, POLR3C/RPC3-POLR3F/RPC6-POLR3G/RPC7 heterotrimer required for transcription initiation and POLR3D/RPC4-POLR3E/RPC5 heterodimer involved in both transcription initiation and termination.</text>
</comment>
<dbReference type="SMART" id="SM00657">
    <property type="entry name" value="RPOL4c"/>
    <property type="match status" value="1"/>
</dbReference>
<dbReference type="InterPro" id="IPR038846">
    <property type="entry name" value="RPC9"/>
</dbReference>
<evidence type="ECO:0000256" key="5">
    <source>
        <dbReference type="ARBA" id="ARBA00023163"/>
    </source>
</evidence>
<comment type="caution">
    <text evidence="13">The sequence shown here is derived from an EMBL/GenBank/DDBJ whole genome shotgun (WGS) entry which is preliminary data.</text>
</comment>
<keyword evidence="4" id="KW-0240">DNA-directed RNA polymerase</keyword>
<dbReference type="SUPFAM" id="SSF81383">
    <property type="entry name" value="F-box domain"/>
    <property type="match status" value="1"/>
</dbReference>
<comment type="subcellular location">
    <subcellularLocation>
        <location evidence="1">Nucleus</location>
    </subcellularLocation>
</comment>
<evidence type="ECO:0000256" key="10">
    <source>
        <dbReference type="SAM" id="Coils"/>
    </source>
</evidence>
<feature type="coiled-coil region" evidence="10">
    <location>
        <begin position="241"/>
        <end position="268"/>
    </location>
</feature>
<feature type="compositionally biased region" description="Acidic residues" evidence="11">
    <location>
        <begin position="121"/>
        <end position="138"/>
    </location>
</feature>
<proteinExistence type="inferred from homology"/>
<evidence type="ECO:0000256" key="4">
    <source>
        <dbReference type="ARBA" id="ARBA00022478"/>
    </source>
</evidence>
<feature type="compositionally biased region" description="Polar residues" evidence="11">
    <location>
        <begin position="406"/>
        <end position="418"/>
    </location>
</feature>
<dbReference type="Gene3D" id="1.20.1280.50">
    <property type="match status" value="1"/>
</dbReference>